<dbReference type="Pfam" id="PF01583">
    <property type="entry name" value="APS_kinase"/>
    <property type="match status" value="1"/>
</dbReference>
<comment type="function">
    <text evidence="17">Catalyzes the synthesis of activated sulfate.</text>
</comment>
<evidence type="ECO:0000256" key="5">
    <source>
        <dbReference type="ARBA" id="ARBA00011760"/>
    </source>
</evidence>
<dbReference type="GO" id="GO:0003924">
    <property type="term" value="F:GTPase activity"/>
    <property type="evidence" value="ECO:0007669"/>
    <property type="project" value="InterPro"/>
</dbReference>
<name>A0A1T5FW78_9SPHN</name>
<comment type="subunit">
    <text evidence="5">Sulfate-activating enzymes, NodP and NodQ, may be physically associated.</text>
</comment>
<dbReference type="InterPro" id="IPR044138">
    <property type="entry name" value="CysN_II"/>
</dbReference>
<evidence type="ECO:0000256" key="13">
    <source>
        <dbReference type="ARBA" id="ARBA00023268"/>
    </source>
</evidence>
<dbReference type="NCBIfam" id="TIGR02034">
    <property type="entry name" value="CysN"/>
    <property type="match status" value="1"/>
</dbReference>
<dbReference type="CDD" id="cd04095">
    <property type="entry name" value="CysN_NoDQ_III"/>
    <property type="match status" value="1"/>
</dbReference>
<evidence type="ECO:0000256" key="9">
    <source>
        <dbReference type="ARBA" id="ARBA00022741"/>
    </source>
</evidence>
<dbReference type="SUPFAM" id="SSF52540">
    <property type="entry name" value="P-loop containing nucleoside triphosphate hydrolases"/>
    <property type="match status" value="2"/>
</dbReference>
<dbReference type="InterPro" id="IPR027417">
    <property type="entry name" value="P-loop_NTPase"/>
</dbReference>
<comment type="subunit">
    <text evidence="16">Heterodimer composed of CysD, the smaller subunit, and CysN.</text>
</comment>
<dbReference type="GO" id="GO:0004781">
    <property type="term" value="F:sulfate adenylyltransferase (ATP) activity"/>
    <property type="evidence" value="ECO:0007669"/>
    <property type="project" value="UniProtKB-UniRule"/>
</dbReference>
<keyword evidence="8 16" id="KW-0548">Nucleotidyltransferase</keyword>
<comment type="catalytic activity">
    <reaction evidence="15 16">
        <text>sulfate + ATP + H(+) = adenosine 5'-phosphosulfate + diphosphate</text>
        <dbReference type="Rhea" id="RHEA:18133"/>
        <dbReference type="ChEBI" id="CHEBI:15378"/>
        <dbReference type="ChEBI" id="CHEBI:16189"/>
        <dbReference type="ChEBI" id="CHEBI:30616"/>
        <dbReference type="ChEBI" id="CHEBI:33019"/>
        <dbReference type="ChEBI" id="CHEBI:58243"/>
        <dbReference type="EC" id="2.7.7.4"/>
    </reaction>
</comment>
<dbReference type="EC" id="2.7.7.4" evidence="16"/>
<feature type="binding site" evidence="16">
    <location>
        <begin position="116"/>
        <end position="120"/>
    </location>
    <ligand>
        <name>GTP</name>
        <dbReference type="ChEBI" id="CHEBI:37565"/>
    </ligand>
</feature>
<dbReference type="HAMAP" id="MF_00065">
    <property type="entry name" value="Adenylyl_sulf_kinase"/>
    <property type="match status" value="1"/>
</dbReference>
<dbReference type="InterPro" id="IPR009000">
    <property type="entry name" value="Transl_B-barrel_sf"/>
</dbReference>
<evidence type="ECO:0000256" key="11">
    <source>
        <dbReference type="ARBA" id="ARBA00022840"/>
    </source>
</evidence>
<comment type="similarity">
    <text evidence="17">Belongs to the APS kinase family.</text>
</comment>
<gene>
    <name evidence="16" type="primary">cysN</name>
    <name evidence="17" type="synonym">cysC</name>
    <name evidence="19" type="ORF">SAMN06295937_104710</name>
</gene>
<dbReference type="NCBIfam" id="TIGR00455">
    <property type="entry name" value="apsK"/>
    <property type="match status" value="1"/>
</dbReference>
<comment type="similarity">
    <text evidence="3">In the C-terminal section; belongs to the APS kinase family.</text>
</comment>
<keyword evidence="12 16" id="KW-0342">GTP-binding</keyword>
<dbReference type="HAMAP" id="MF_00062">
    <property type="entry name" value="Sulf_adenylyltr_sub1"/>
    <property type="match status" value="1"/>
</dbReference>
<evidence type="ECO:0000259" key="18">
    <source>
        <dbReference type="PROSITE" id="PS51722"/>
    </source>
</evidence>
<evidence type="ECO:0000256" key="16">
    <source>
        <dbReference type="HAMAP-Rule" id="MF_00062"/>
    </source>
</evidence>
<dbReference type="FunFam" id="3.40.50.300:FF:000212">
    <property type="entry name" value="Adenylyl-sulfate kinase"/>
    <property type="match status" value="1"/>
</dbReference>
<dbReference type="UniPathway" id="UPA00140">
    <property type="reaction ID" value="UER00204"/>
</dbReference>
<dbReference type="CDD" id="cd04166">
    <property type="entry name" value="CysN_ATPS"/>
    <property type="match status" value="1"/>
</dbReference>
<keyword evidence="7 16" id="KW-0808">Transferase</keyword>
<feature type="binding site" evidence="16">
    <location>
        <begin position="37"/>
        <end position="44"/>
    </location>
    <ligand>
        <name>GTP</name>
        <dbReference type="ChEBI" id="CHEBI:37565"/>
    </ligand>
</feature>
<evidence type="ECO:0000256" key="10">
    <source>
        <dbReference type="ARBA" id="ARBA00022777"/>
    </source>
</evidence>
<dbReference type="OrthoDB" id="9804504at2"/>
<feature type="binding site" evidence="16">
    <location>
        <begin position="171"/>
        <end position="174"/>
    </location>
    <ligand>
        <name>GTP</name>
        <dbReference type="ChEBI" id="CHEBI:37565"/>
    </ligand>
</feature>
<evidence type="ECO:0000256" key="17">
    <source>
        <dbReference type="HAMAP-Rule" id="MF_00065"/>
    </source>
</evidence>
<dbReference type="Gene3D" id="2.40.30.10">
    <property type="entry name" value="Translation factors"/>
    <property type="match status" value="2"/>
</dbReference>
<dbReference type="EMBL" id="FUYP01000047">
    <property type="protein sequence ID" value="SKC00428.1"/>
    <property type="molecule type" value="Genomic_DNA"/>
</dbReference>
<dbReference type="FunFam" id="3.40.50.300:FF:000119">
    <property type="entry name" value="Sulfate adenylyltransferase subunit 1"/>
    <property type="match status" value="1"/>
</dbReference>
<dbReference type="InterPro" id="IPR000795">
    <property type="entry name" value="T_Tr_GTP-bd_dom"/>
</dbReference>
<keyword evidence="17" id="KW-0597">Phosphoprotein</keyword>
<comment type="pathway">
    <text evidence="17">Sulfur metabolism; hydrogen sulfide biosynthesis; sulfite from sulfate: step 2/3.</text>
</comment>
<comment type="similarity">
    <text evidence="16">Belongs to the TRAFAC class translation factor GTPase superfamily. Classic translation factor GTPase family. CysN/NodQ subfamily.</text>
</comment>
<accession>A0A1T5FW78</accession>
<sequence length="641" mass="70616">MSEQDVIYKTDALIAEDIDAYLDAHQHKTILRFITCGSVDDGKSTLIGRLLYDSKMIFEDQLDALQADSKKVGTQGQDIDFALLVDGLAAEREQGITIDVAYRFFNTEKRKFIVADCPGHEQYTRNMVTGASTADLAVILIDARKGVLVQTRRHSYLCHLIGIKNLVLAVNKMDLIGYDQAKYDEIVADYAEFARSIGIESFTAMPISGFEGDNITTRSENTPWYTGPTLVEHLETVEVLSSVDAEKPFRMPVQWVNRPNLDFRGFSGLIATGAVKPGDEVRVLPSGKTSTVTRVVTLDGDLDEAVAGQSVTLCFADEIDCSRGNVIAAADNPPQAADQFEATLVWLNDEAMHVGRAYWLKLGTQMVSVTVQQPKYAINVNDAGGPGSHLAVKTLELNAIGVAEIMTDKPIVFETYDESRSLGGFILIDKLSNATVAAGIINFSLRRAQNVHWQPTDITRADHALMKNQTPKVLWFTGLSGAGKSTIANEVEKQLAVMNRHTFLLDGDNVRHGLNKDLGFTEADRIENIRRVGEVAKLMADAGLIVLTAFISPFRAEREMVRKMLPEGEFVEIFVDTPLAVAEARDVKGLYKKARSGELKNFTGIDSPYEEPVSPEIHLNAADLRPEEAAELIIRKLLPLK</sequence>
<dbReference type="NCBIfam" id="NF003478">
    <property type="entry name" value="PRK05124.1"/>
    <property type="match status" value="1"/>
</dbReference>
<evidence type="ECO:0000313" key="19">
    <source>
        <dbReference type="EMBL" id="SKC00428.1"/>
    </source>
</evidence>
<dbReference type="PRINTS" id="PR00315">
    <property type="entry name" value="ELONGATNFCT"/>
</dbReference>
<evidence type="ECO:0000256" key="6">
    <source>
        <dbReference type="ARBA" id="ARBA00022458"/>
    </source>
</evidence>
<dbReference type="RefSeq" id="WP_079640142.1">
    <property type="nucleotide sequence ID" value="NZ_FUYP01000047.1"/>
</dbReference>
<dbReference type="InterPro" id="IPR031157">
    <property type="entry name" value="G_TR_CS"/>
</dbReference>
<keyword evidence="13" id="KW-0511">Multifunctional enzyme</keyword>
<feature type="active site" description="Phosphoserine intermediate" evidence="17">
    <location>
        <position position="552"/>
    </location>
</feature>
<feature type="domain" description="Tr-type G" evidence="18">
    <location>
        <begin position="28"/>
        <end position="243"/>
    </location>
</feature>
<organism evidence="19 20">
    <name type="scientific">Sphingopyxis flava</name>
    <dbReference type="NCBI Taxonomy" id="1507287"/>
    <lineage>
        <taxon>Bacteria</taxon>
        <taxon>Pseudomonadati</taxon>
        <taxon>Pseudomonadota</taxon>
        <taxon>Alphaproteobacteria</taxon>
        <taxon>Sphingomonadales</taxon>
        <taxon>Sphingomonadaceae</taxon>
        <taxon>Sphingopyxis</taxon>
    </lineage>
</organism>
<dbReference type="InterPro" id="IPR050100">
    <property type="entry name" value="TRAFAC_GTPase_members"/>
</dbReference>
<evidence type="ECO:0000256" key="8">
    <source>
        <dbReference type="ARBA" id="ARBA00022695"/>
    </source>
</evidence>
<dbReference type="PANTHER" id="PTHR23115">
    <property type="entry name" value="TRANSLATION FACTOR"/>
    <property type="match status" value="1"/>
</dbReference>
<dbReference type="InterPro" id="IPR059117">
    <property type="entry name" value="APS_kinase_dom"/>
</dbReference>
<dbReference type="AlphaFoldDB" id="A0A1T5FW78"/>
<dbReference type="Pfam" id="PF00009">
    <property type="entry name" value="GTP_EFTU"/>
    <property type="match status" value="1"/>
</dbReference>
<proteinExistence type="inferred from homology"/>
<dbReference type="PROSITE" id="PS51722">
    <property type="entry name" value="G_TR_2"/>
    <property type="match status" value="1"/>
</dbReference>
<evidence type="ECO:0000256" key="4">
    <source>
        <dbReference type="ARBA" id="ARBA00007237"/>
    </source>
</evidence>
<evidence type="ECO:0000256" key="14">
    <source>
        <dbReference type="ARBA" id="ARBA00024872"/>
    </source>
</evidence>
<dbReference type="NCBIfam" id="NF003013">
    <property type="entry name" value="PRK03846.1"/>
    <property type="match status" value="1"/>
</dbReference>
<evidence type="ECO:0000256" key="1">
    <source>
        <dbReference type="ARBA" id="ARBA00001823"/>
    </source>
</evidence>
<evidence type="ECO:0000256" key="15">
    <source>
        <dbReference type="ARBA" id="ARBA00049370"/>
    </source>
</evidence>
<comment type="similarity">
    <text evidence="4">In the N-terminal section; belongs to the TRAFAC class translation factor GTPase superfamily. Classic translation factor GTPase family. CysN/NodQ subfamily.</text>
</comment>
<evidence type="ECO:0000313" key="20">
    <source>
        <dbReference type="Proteomes" id="UP000190044"/>
    </source>
</evidence>
<reference evidence="20" key="1">
    <citation type="submission" date="2017-02" db="EMBL/GenBank/DDBJ databases">
        <authorList>
            <person name="Varghese N."/>
            <person name="Submissions S."/>
        </authorList>
    </citation>
    <scope>NUCLEOTIDE SEQUENCE [LARGE SCALE GENOMIC DNA]</scope>
    <source>
        <strain evidence="20">R11H</strain>
    </source>
</reference>
<dbReference type="InterPro" id="IPR044139">
    <property type="entry name" value="CysN_NoDQ_III"/>
</dbReference>
<keyword evidence="9 16" id="KW-0547">Nucleotide-binding</keyword>
<evidence type="ECO:0000256" key="12">
    <source>
        <dbReference type="ARBA" id="ARBA00023134"/>
    </source>
</evidence>
<dbReference type="PROSITE" id="PS00301">
    <property type="entry name" value="G_TR_1"/>
    <property type="match status" value="1"/>
</dbReference>
<keyword evidence="20" id="KW-1185">Reference proteome</keyword>
<comment type="function">
    <text evidence="16">With CysD forms the ATP sulfurylase (ATPS) that catalyzes the adenylation of sulfate producing adenosine 5'-phosphosulfate (APS) and diphosphate, the first enzymatic step in sulfur assimilation pathway. APS synthesis involves the formation of a high-energy phosphoric-sulfuric acid anhydride bond driven by GTP hydrolysis by CysN coupled to ATP hydrolysis by CysD.</text>
</comment>
<dbReference type="SUPFAM" id="SSF50447">
    <property type="entry name" value="Translation proteins"/>
    <property type="match status" value="1"/>
</dbReference>
<dbReference type="GO" id="GO:0070814">
    <property type="term" value="P:hydrogen sulfide biosynthetic process"/>
    <property type="evidence" value="ECO:0007669"/>
    <property type="project" value="UniProtKB-UniRule"/>
</dbReference>
<keyword evidence="11 16" id="KW-0067">ATP-binding</keyword>
<dbReference type="InterPro" id="IPR041757">
    <property type="entry name" value="CysN_GTP-bd"/>
</dbReference>
<dbReference type="InterPro" id="IPR002891">
    <property type="entry name" value="APS"/>
</dbReference>
<keyword evidence="6" id="KW-0536">Nodulation</keyword>
<dbReference type="CDD" id="cd02027">
    <property type="entry name" value="APSK"/>
    <property type="match status" value="1"/>
</dbReference>
<keyword evidence="10 17" id="KW-0418">Kinase</keyword>
<feature type="binding site" evidence="17">
    <location>
        <begin position="478"/>
        <end position="485"/>
    </location>
    <ligand>
        <name>ATP</name>
        <dbReference type="ChEBI" id="CHEBI:30616"/>
    </ligand>
</feature>
<dbReference type="NCBIfam" id="NF004035">
    <property type="entry name" value="PRK05506.1"/>
    <property type="match status" value="1"/>
</dbReference>
<dbReference type="InterPro" id="IPR054696">
    <property type="entry name" value="GTP-eEF1A_C"/>
</dbReference>
<evidence type="ECO:0000256" key="7">
    <source>
        <dbReference type="ARBA" id="ARBA00022679"/>
    </source>
</evidence>
<dbReference type="Proteomes" id="UP000190044">
    <property type="component" value="Unassembled WGS sequence"/>
</dbReference>
<dbReference type="InterPro" id="IPR011779">
    <property type="entry name" value="SO4_adenylTrfase_lsu"/>
</dbReference>
<protein>
    <recommendedName>
        <fullName evidence="16 17">Multifunctional fusion protein</fullName>
    </recommendedName>
    <domain>
        <recommendedName>
            <fullName evidence="16">Sulfate adenylyltransferase subunit 1</fullName>
            <ecNumber evidence="16">2.7.7.4</ecNumber>
        </recommendedName>
        <alternativeName>
            <fullName evidence="16">ATP-sulfurylase large subunit</fullName>
        </alternativeName>
        <alternativeName>
            <fullName evidence="16">Sulfate adenylate transferase</fullName>
            <shortName evidence="16">SAT</shortName>
        </alternativeName>
    </domain>
    <domain>
        <recommendedName>
            <fullName evidence="17">Adenylyl-sulfate kinase</fullName>
            <ecNumber evidence="17">2.7.1.25</ecNumber>
        </recommendedName>
        <alternativeName>
            <fullName evidence="17">APS kinase</fullName>
        </alternativeName>
        <alternativeName>
            <fullName evidence="17">ATP adenosine-5'-phosphosulfate 3'-phosphotransferase</fullName>
        </alternativeName>
        <alternativeName>
            <fullName evidence="17">Adenosine-5'-phosphosulfate kinase</fullName>
        </alternativeName>
    </domain>
</protein>
<dbReference type="Pfam" id="PF22594">
    <property type="entry name" value="GTP-eEF1A_C"/>
    <property type="match status" value="1"/>
</dbReference>
<dbReference type="GO" id="GO:0005525">
    <property type="term" value="F:GTP binding"/>
    <property type="evidence" value="ECO:0007669"/>
    <property type="project" value="UniProtKB-UniRule"/>
</dbReference>
<comment type="function">
    <text evidence="2">APS kinase catalyzes the synthesis of activated sulfate.</text>
</comment>
<evidence type="ECO:0000256" key="3">
    <source>
        <dbReference type="ARBA" id="ARBA00005438"/>
    </source>
</evidence>
<dbReference type="InterPro" id="IPR009001">
    <property type="entry name" value="Transl_elong_EF1A/Init_IF2_C"/>
</dbReference>
<comment type="pathway">
    <text evidence="16">Sulfur metabolism; hydrogen sulfide biosynthesis; sulfite from sulfate: step 1/3.</text>
</comment>
<dbReference type="Pfam" id="PF03144">
    <property type="entry name" value="GTP_EFTU_D2"/>
    <property type="match status" value="1"/>
</dbReference>
<comment type="function">
    <text evidence="14">Proposed to provide activated sulfate for transfer to Nod factor. ATP sulfurylase may be the GTPase, regulating ATP sulfurylase activity.</text>
</comment>
<comment type="catalytic activity">
    <reaction evidence="1 17">
        <text>adenosine 5'-phosphosulfate + ATP = 3'-phosphoadenylyl sulfate + ADP + H(+)</text>
        <dbReference type="Rhea" id="RHEA:24152"/>
        <dbReference type="ChEBI" id="CHEBI:15378"/>
        <dbReference type="ChEBI" id="CHEBI:30616"/>
        <dbReference type="ChEBI" id="CHEBI:58243"/>
        <dbReference type="ChEBI" id="CHEBI:58339"/>
        <dbReference type="ChEBI" id="CHEBI:456216"/>
        <dbReference type="EC" id="2.7.1.25"/>
    </reaction>
</comment>
<dbReference type="EC" id="2.7.1.25" evidence="17"/>
<dbReference type="CDD" id="cd03695">
    <property type="entry name" value="CysN_NodQ_II"/>
    <property type="match status" value="1"/>
</dbReference>
<evidence type="ECO:0000256" key="2">
    <source>
        <dbReference type="ARBA" id="ARBA00002357"/>
    </source>
</evidence>
<dbReference type="SUPFAM" id="SSF50465">
    <property type="entry name" value="EF-Tu/eEF-1alpha/eIF2-gamma C-terminal domain"/>
    <property type="match status" value="1"/>
</dbReference>
<dbReference type="GO" id="GO:0004020">
    <property type="term" value="F:adenylylsulfate kinase activity"/>
    <property type="evidence" value="ECO:0007669"/>
    <property type="project" value="UniProtKB-UniRule"/>
</dbReference>
<dbReference type="InterPro" id="IPR004161">
    <property type="entry name" value="EFTu-like_2"/>
</dbReference>
<dbReference type="GO" id="GO:0000103">
    <property type="term" value="P:sulfate assimilation"/>
    <property type="evidence" value="ECO:0007669"/>
    <property type="project" value="UniProtKB-UniRule"/>
</dbReference>
<dbReference type="GO" id="GO:0005524">
    <property type="term" value="F:ATP binding"/>
    <property type="evidence" value="ECO:0007669"/>
    <property type="project" value="UniProtKB-UniRule"/>
</dbReference>
<dbReference type="Gene3D" id="3.40.50.300">
    <property type="entry name" value="P-loop containing nucleotide triphosphate hydrolases"/>
    <property type="match status" value="2"/>
</dbReference>